<protein>
    <submittedName>
        <fullName evidence="1">Uncharacterized protein</fullName>
    </submittedName>
</protein>
<proteinExistence type="predicted"/>
<dbReference type="Proteomes" id="UP000641206">
    <property type="component" value="Unassembled WGS sequence"/>
</dbReference>
<name>A0ABQ2NP14_9BACI</name>
<evidence type="ECO:0000313" key="2">
    <source>
        <dbReference type="Proteomes" id="UP000641206"/>
    </source>
</evidence>
<dbReference type="EMBL" id="BMLW01000001">
    <property type="protein sequence ID" value="GGP07314.1"/>
    <property type="molecule type" value="Genomic_DNA"/>
</dbReference>
<comment type="caution">
    <text evidence="1">The sequence shown here is derived from an EMBL/GenBank/DDBJ whole genome shotgun (WGS) entry which is preliminary data.</text>
</comment>
<evidence type="ECO:0000313" key="1">
    <source>
        <dbReference type="EMBL" id="GGP07314.1"/>
    </source>
</evidence>
<dbReference type="RefSeq" id="WP_188732760.1">
    <property type="nucleotide sequence ID" value="NZ_BMLW01000001.1"/>
</dbReference>
<sequence length="45" mass="5641">MAKRKPKWVLLHRIEDGRNVYLYEPLRKYEIQSRIRKGWKVIESR</sequence>
<gene>
    <name evidence="1" type="ORF">GCM10011346_02810</name>
</gene>
<organism evidence="1 2">
    <name type="scientific">Oceanobacillus neutriphilus</name>
    <dbReference type="NCBI Taxonomy" id="531815"/>
    <lineage>
        <taxon>Bacteria</taxon>
        <taxon>Bacillati</taxon>
        <taxon>Bacillota</taxon>
        <taxon>Bacilli</taxon>
        <taxon>Bacillales</taxon>
        <taxon>Bacillaceae</taxon>
        <taxon>Oceanobacillus</taxon>
    </lineage>
</organism>
<accession>A0ABQ2NP14</accession>
<reference evidence="2" key="1">
    <citation type="journal article" date="2019" name="Int. J. Syst. Evol. Microbiol.">
        <title>The Global Catalogue of Microorganisms (GCM) 10K type strain sequencing project: providing services to taxonomists for standard genome sequencing and annotation.</title>
        <authorList>
            <consortium name="The Broad Institute Genomics Platform"/>
            <consortium name="The Broad Institute Genome Sequencing Center for Infectious Disease"/>
            <person name="Wu L."/>
            <person name="Ma J."/>
        </authorList>
    </citation>
    <scope>NUCLEOTIDE SEQUENCE [LARGE SCALE GENOMIC DNA]</scope>
    <source>
        <strain evidence="2">CGMCC 1.7693</strain>
    </source>
</reference>
<keyword evidence="2" id="KW-1185">Reference proteome</keyword>